<feature type="chain" id="PRO_5004209979" evidence="2">
    <location>
        <begin position="22"/>
        <end position="1193"/>
    </location>
</feature>
<organism evidence="3 4">
    <name type="scientific">Anaeromyxobacter dehalogenans (strain 2CP-C)</name>
    <dbReference type="NCBI Taxonomy" id="290397"/>
    <lineage>
        <taxon>Bacteria</taxon>
        <taxon>Pseudomonadati</taxon>
        <taxon>Myxococcota</taxon>
        <taxon>Myxococcia</taxon>
        <taxon>Myxococcales</taxon>
        <taxon>Cystobacterineae</taxon>
        <taxon>Anaeromyxobacteraceae</taxon>
        <taxon>Anaeromyxobacter</taxon>
    </lineage>
</organism>
<protein>
    <submittedName>
        <fullName evidence="3">Tetratricopeptide repeat protein</fullName>
    </submittedName>
</protein>
<sequence length="1193" mass="133526">MTRALALGAVVVALAAGPARAADPRPQPKEADLGQKRQVAPDASLGGSLQAAKKAAEPGGPKLDFETFRKKVEVDISAKRREEIASLQQLIQLGGGSATETPQWYFRLAELLWEESQYFFFEANRRDDRIIEIGTSNPAEVGRLQEEKKGLDQQSRRLQEQAVALYKAIISRYPSYPRLDEVLYFLGENLSRRDRNDPDALKAYRALIQKFPSSRYVPDAWMAFGEYYFDRANKNDRNGNLRKALESYRKAAEYQESSVYGYALYKQGWVHYNLGNWSEALELFRGVIFFGEMPTSTVPADRKLALVKEARKDYVRTYSHVGSAEGAWDDFRRVGGQTGWWDMLKSLAGLYFDEGKDRDAVLVYHRMIQEKPLSVEAPFFQSRIVTSAGRMGRKDAAVAQAHVFVRMLRDIEASAEGKDPKNEKVLKEARRDAESTLRILAVQYHNEWKKTRDDPVAGFAAAVYKDYLDVFPGEPPAYEMRFFHAELLYALAEFEAAGAEYERVALQDIQALKAKPQAGQPAPKPGKFFKDALENAVFAYDLVAKKLDETEKRQPSDPKKKLPMAPQRQKLAEACQRYLEHQPRGEKWVEIAYKLANLHYRHNAFGEASDLFTRIALDHPQHELAGYSANLVLDAYNLLGDWRNVNGWAKRFYDNRALIAAHPQLKDDLSRVIEQSAFKVIEEKEKAQDFVGAAEQYLAFARDWPASRLAPTAYYNASVDYVRAHRLDRAMEIREQFLQRYPTHQLAPKSLYDNAEAYEAVADFGRAADHYERYFHAWRAASRREPPPAAKGKGKARGKAAAAVAEAPAGPPAVYEEKKANDAIVNAAVFRAGLREWAKAEAATRAYLDTWPNGPDARRMFRSLADLYGKQGQASRELRQLEEFQLKYARDPEDWMDAQQRIAAIQEKSGNGAAAQRTYQAGYAYWRRNRDKVKERGLGLVAQAMYLELEDDFTKYDKITLDVAPNYLKAQLQVKGRKLKQLEDAYGEVVKLKQAGPAICALYKIGLGYERFARALHAAPIPREIRGNKAFVEEYRAQLAQASEPLERKAVEGFELAANASRDYGVVNACARDASAQLAKAKPDQAAGAAAAEVVPPVPAPPVAEAPKGYGILAEIQPVQARPAAGTPRAAEAPLPALRLQPVGARSAAAEPADPRSGRGAAEPADARSGRADVEPQLPRRKKGGDEDEDLLP</sequence>
<evidence type="ECO:0000313" key="3">
    <source>
        <dbReference type="EMBL" id="ABC83089.1"/>
    </source>
</evidence>
<feature type="region of interest" description="Disordered" evidence="1">
    <location>
        <begin position="18"/>
        <end position="60"/>
    </location>
</feature>
<gene>
    <name evidence="3" type="ordered locus">Adeh_3322</name>
</gene>
<evidence type="ECO:0000256" key="1">
    <source>
        <dbReference type="SAM" id="MobiDB-lite"/>
    </source>
</evidence>
<keyword evidence="2" id="KW-0732">Signal</keyword>
<dbReference type="InterPro" id="IPR019734">
    <property type="entry name" value="TPR_rpt"/>
</dbReference>
<dbReference type="eggNOG" id="COG4105">
    <property type="taxonomic scope" value="Bacteria"/>
</dbReference>
<proteinExistence type="predicted"/>
<dbReference type="Proteomes" id="UP000001935">
    <property type="component" value="Chromosome"/>
</dbReference>
<evidence type="ECO:0000256" key="2">
    <source>
        <dbReference type="SAM" id="SignalP"/>
    </source>
</evidence>
<dbReference type="STRING" id="290397.Adeh_3322"/>
<dbReference type="AlphaFoldDB" id="Q2IET1"/>
<dbReference type="HOGENOM" id="CLU_271777_0_0_7"/>
<feature type="compositionally biased region" description="Basic and acidic residues" evidence="1">
    <location>
        <begin position="1165"/>
        <end position="1174"/>
    </location>
</feature>
<feature type="compositionally biased region" description="Basic and acidic residues" evidence="1">
    <location>
        <begin position="22"/>
        <end position="35"/>
    </location>
</feature>
<dbReference type="OrthoDB" id="5476253at2"/>
<dbReference type="InterPro" id="IPR011990">
    <property type="entry name" value="TPR-like_helical_dom_sf"/>
</dbReference>
<accession>Q2IET1</accession>
<dbReference type="eggNOG" id="COG1729">
    <property type="taxonomic scope" value="Bacteria"/>
</dbReference>
<dbReference type="SUPFAM" id="SSF48452">
    <property type="entry name" value="TPR-like"/>
    <property type="match status" value="3"/>
</dbReference>
<feature type="signal peptide" evidence="2">
    <location>
        <begin position="1"/>
        <end position="21"/>
    </location>
</feature>
<dbReference type="Pfam" id="PF13174">
    <property type="entry name" value="TPR_6"/>
    <property type="match status" value="1"/>
</dbReference>
<reference evidence="3" key="1">
    <citation type="submission" date="2006-01" db="EMBL/GenBank/DDBJ databases">
        <title>Complete sequence of Anaeromyxobacter dehalogenans 2CP-C.</title>
        <authorList>
            <consortium name="US DOE Joint Genome Institute"/>
            <person name="Copeland A."/>
            <person name="Lucas S."/>
            <person name="Lapidus A."/>
            <person name="Barry K."/>
            <person name="Detter J.C."/>
            <person name="Glavina T."/>
            <person name="Hammon N."/>
            <person name="Israni S."/>
            <person name="Pitluck S."/>
            <person name="Brettin T."/>
            <person name="Bruce D."/>
            <person name="Han C."/>
            <person name="Tapia R."/>
            <person name="Gilna P."/>
            <person name="Kiss H."/>
            <person name="Schmutz J."/>
            <person name="Larimer F."/>
            <person name="Land M."/>
            <person name="Kyrpides N."/>
            <person name="Anderson I."/>
            <person name="Sanford R.A."/>
            <person name="Ritalahti K.M."/>
            <person name="Thomas H.S."/>
            <person name="Kirby J.R."/>
            <person name="Zhulin I.B."/>
            <person name="Loeffler F.E."/>
            <person name="Richardson P."/>
        </authorList>
    </citation>
    <scope>NUCLEOTIDE SEQUENCE</scope>
    <source>
        <strain evidence="3">2CP-C</strain>
    </source>
</reference>
<dbReference type="KEGG" id="ade:Adeh_3322"/>
<dbReference type="RefSeq" id="WP_011422371.1">
    <property type="nucleotide sequence ID" value="NC_007760.1"/>
</dbReference>
<feature type="region of interest" description="Disordered" evidence="1">
    <location>
        <begin position="1123"/>
        <end position="1193"/>
    </location>
</feature>
<dbReference type="Gene3D" id="1.25.40.10">
    <property type="entry name" value="Tetratricopeptide repeat domain"/>
    <property type="match status" value="4"/>
</dbReference>
<name>Q2IET1_ANADE</name>
<dbReference type="SMART" id="SM00028">
    <property type="entry name" value="TPR"/>
    <property type="match status" value="4"/>
</dbReference>
<feature type="compositionally biased region" description="Low complexity" evidence="1">
    <location>
        <begin position="1128"/>
        <end position="1142"/>
    </location>
</feature>
<evidence type="ECO:0000313" key="4">
    <source>
        <dbReference type="Proteomes" id="UP000001935"/>
    </source>
</evidence>
<dbReference type="EMBL" id="CP000251">
    <property type="protein sequence ID" value="ABC83089.1"/>
    <property type="molecule type" value="Genomic_DNA"/>
</dbReference>